<proteinExistence type="predicted"/>
<feature type="region of interest" description="Disordered" evidence="6">
    <location>
        <begin position="235"/>
        <end position="263"/>
    </location>
</feature>
<dbReference type="OMA" id="FCDAKTQ"/>
<dbReference type="PROSITE" id="PS51910">
    <property type="entry name" value="GH18_2"/>
    <property type="match status" value="1"/>
</dbReference>
<dbReference type="SMART" id="SM00270">
    <property type="entry name" value="ChtBD1"/>
    <property type="match status" value="3"/>
</dbReference>
<dbReference type="EMBL" id="AGNL01002922">
    <property type="protein sequence ID" value="EJK75464.1"/>
    <property type="molecule type" value="Genomic_DNA"/>
</dbReference>
<dbReference type="SUPFAM" id="SSF57016">
    <property type="entry name" value="Plant lectins/antimicrobial peptides"/>
    <property type="match status" value="1"/>
</dbReference>
<feature type="region of interest" description="Disordered" evidence="6">
    <location>
        <begin position="306"/>
        <end position="378"/>
    </location>
</feature>
<dbReference type="PANTHER" id="PTHR11177:SF317">
    <property type="entry name" value="CHITINASE 12-RELATED"/>
    <property type="match status" value="1"/>
</dbReference>
<dbReference type="Gene3D" id="3.30.60.10">
    <property type="entry name" value="Endochitinase-like"/>
    <property type="match status" value="2"/>
</dbReference>
<feature type="domain" description="Chitin-binding type-1" evidence="7">
    <location>
        <begin position="190"/>
        <end position="267"/>
    </location>
</feature>
<dbReference type="AlphaFoldDB" id="K0TE81"/>
<name>K0TE81_THAOC</name>
<dbReference type="InterPro" id="IPR050314">
    <property type="entry name" value="Glycosyl_Hydrlase_18"/>
</dbReference>
<dbReference type="Pfam" id="PF00187">
    <property type="entry name" value="Chitin_bind_1"/>
    <property type="match status" value="1"/>
</dbReference>
<protein>
    <recommendedName>
        <fullName evidence="11">Chitinase</fullName>
    </recommendedName>
</protein>
<dbReference type="SMART" id="SM00636">
    <property type="entry name" value="Glyco_18"/>
    <property type="match status" value="1"/>
</dbReference>
<evidence type="ECO:0000259" key="8">
    <source>
        <dbReference type="PROSITE" id="PS51910"/>
    </source>
</evidence>
<feature type="compositionally biased region" description="Pro residues" evidence="6">
    <location>
        <begin position="319"/>
        <end position="343"/>
    </location>
</feature>
<evidence type="ECO:0000313" key="10">
    <source>
        <dbReference type="Proteomes" id="UP000266841"/>
    </source>
</evidence>
<comment type="caution">
    <text evidence="4">Lacks conserved residue(s) required for the propagation of feature annotation.</text>
</comment>
<dbReference type="GO" id="GO:0004568">
    <property type="term" value="F:chitinase activity"/>
    <property type="evidence" value="ECO:0007669"/>
    <property type="project" value="TreeGrafter"/>
</dbReference>
<comment type="caution">
    <text evidence="9">The sequence shown here is derived from an EMBL/GenBank/DDBJ whole genome shotgun (WGS) entry which is preliminary data.</text>
</comment>
<dbReference type="PROSITE" id="PS50941">
    <property type="entry name" value="CHIT_BIND_I_2"/>
    <property type="match status" value="1"/>
</dbReference>
<dbReference type="GO" id="GO:0005576">
    <property type="term" value="C:extracellular region"/>
    <property type="evidence" value="ECO:0007669"/>
    <property type="project" value="TreeGrafter"/>
</dbReference>
<dbReference type="GO" id="GO:0006032">
    <property type="term" value="P:chitin catabolic process"/>
    <property type="evidence" value="ECO:0007669"/>
    <property type="project" value="TreeGrafter"/>
</dbReference>
<dbReference type="CDD" id="cd00035">
    <property type="entry name" value="ChtBD1"/>
    <property type="match status" value="2"/>
</dbReference>
<dbReference type="InterPro" id="IPR029070">
    <property type="entry name" value="Chitinase_insertion_sf"/>
</dbReference>
<dbReference type="InterPro" id="IPR017853">
    <property type="entry name" value="GH"/>
</dbReference>
<dbReference type="Pfam" id="PF00704">
    <property type="entry name" value="Glyco_hydro_18"/>
    <property type="match status" value="1"/>
</dbReference>
<feature type="compositionally biased region" description="Low complexity" evidence="6">
    <location>
        <begin position="307"/>
        <end position="318"/>
    </location>
</feature>
<keyword evidence="1 4" id="KW-0147">Chitin-binding</keyword>
<feature type="domain" description="GH18" evidence="8">
    <location>
        <begin position="425"/>
        <end position="830"/>
    </location>
</feature>
<dbReference type="InterPro" id="IPR001579">
    <property type="entry name" value="Glyco_hydro_18_chit_AS"/>
</dbReference>
<dbReference type="Proteomes" id="UP000266841">
    <property type="component" value="Unassembled WGS sequence"/>
</dbReference>
<dbReference type="Gene3D" id="3.10.50.10">
    <property type="match status" value="1"/>
</dbReference>
<dbReference type="InterPro" id="IPR011583">
    <property type="entry name" value="Chitinase_II/V-like_cat"/>
</dbReference>
<keyword evidence="10" id="KW-1185">Reference proteome</keyword>
<dbReference type="InterPro" id="IPR001002">
    <property type="entry name" value="Chitin-bd_1"/>
</dbReference>
<dbReference type="PANTHER" id="PTHR11177">
    <property type="entry name" value="CHITINASE"/>
    <property type="match status" value="1"/>
</dbReference>
<feature type="disulfide bond" evidence="4">
    <location>
        <begin position="209"/>
        <end position="223"/>
    </location>
</feature>
<dbReference type="GO" id="GO:0008061">
    <property type="term" value="F:chitin binding"/>
    <property type="evidence" value="ECO:0007669"/>
    <property type="project" value="UniProtKB-UniRule"/>
</dbReference>
<organism evidence="9 10">
    <name type="scientific">Thalassiosira oceanica</name>
    <name type="common">Marine diatom</name>
    <dbReference type="NCBI Taxonomy" id="159749"/>
    <lineage>
        <taxon>Eukaryota</taxon>
        <taxon>Sar</taxon>
        <taxon>Stramenopiles</taxon>
        <taxon>Ochrophyta</taxon>
        <taxon>Bacillariophyta</taxon>
        <taxon>Coscinodiscophyceae</taxon>
        <taxon>Thalassiosirophycidae</taxon>
        <taxon>Thalassiosirales</taxon>
        <taxon>Thalassiosiraceae</taxon>
        <taxon>Thalassiosira</taxon>
    </lineage>
</organism>
<evidence type="ECO:0000256" key="1">
    <source>
        <dbReference type="ARBA" id="ARBA00022669"/>
    </source>
</evidence>
<evidence type="ECO:0000256" key="3">
    <source>
        <dbReference type="ARBA" id="ARBA00023295"/>
    </source>
</evidence>
<reference evidence="9 10" key="1">
    <citation type="journal article" date="2012" name="Genome Biol.">
        <title>Genome and low-iron response of an oceanic diatom adapted to chronic iron limitation.</title>
        <authorList>
            <person name="Lommer M."/>
            <person name="Specht M."/>
            <person name="Roy A.S."/>
            <person name="Kraemer L."/>
            <person name="Andreson R."/>
            <person name="Gutowska M.A."/>
            <person name="Wolf J."/>
            <person name="Bergner S.V."/>
            <person name="Schilhabel M.B."/>
            <person name="Klostermeier U.C."/>
            <person name="Beiko R.G."/>
            <person name="Rosenstiel P."/>
            <person name="Hippler M."/>
            <person name="Laroche J."/>
        </authorList>
    </citation>
    <scope>NUCLEOTIDE SEQUENCE [LARGE SCALE GENOMIC DNA]</scope>
    <source>
        <strain evidence="9 10">CCMP1005</strain>
    </source>
</reference>
<evidence type="ECO:0000313" key="9">
    <source>
        <dbReference type="EMBL" id="EJK75464.1"/>
    </source>
</evidence>
<evidence type="ECO:0000256" key="2">
    <source>
        <dbReference type="ARBA" id="ARBA00022801"/>
    </source>
</evidence>
<dbReference type="eggNOG" id="KOG2806">
    <property type="taxonomic scope" value="Eukaryota"/>
</dbReference>
<accession>K0TE81</accession>
<keyword evidence="3 5" id="KW-0326">Glycosidase</keyword>
<dbReference type="OrthoDB" id="70885at2759"/>
<keyword evidence="4" id="KW-1015">Disulfide bond</keyword>
<evidence type="ECO:0000259" key="7">
    <source>
        <dbReference type="PROSITE" id="PS50941"/>
    </source>
</evidence>
<dbReference type="Gene3D" id="3.20.20.80">
    <property type="entry name" value="Glycosidases"/>
    <property type="match status" value="1"/>
</dbReference>
<dbReference type="InterPro" id="IPR001223">
    <property type="entry name" value="Glyco_hydro18_cat"/>
</dbReference>
<gene>
    <name evidence="9" type="ORF">THAOC_02811</name>
</gene>
<evidence type="ECO:0000256" key="5">
    <source>
        <dbReference type="RuleBase" id="RU000489"/>
    </source>
</evidence>
<keyword evidence="2 5" id="KW-0378">Hydrolase</keyword>
<dbReference type="PROSITE" id="PS01095">
    <property type="entry name" value="GH18_1"/>
    <property type="match status" value="1"/>
</dbReference>
<sequence length="905" mass="96546">MSASPLSLFVTLGIIRRGNRGAYRVRERRDLLRQHAVRGGDVASHAEARRLARRAPAAGGARKRRGGWDLRRATDVARSSATAAPSTVSAVRKEVGKGTSADHCATAPVAAPQTQQASLSVSAGTKGTCGGGLTGNGICPTPSECCSQYGFCGTSADHCSNVAPVSAPKPKPGANGWDNNGAGNGSPPMAGTCGGGSTGNGICANGVECCSSFGFCGTSAEHCANRAPVTAAGQQAGGQQQYSPQQYNPQQTGAQQSQQTAKGTCGGGATGNGFCQVPDECCSVHGFCGTSLAHCTNRYDPNSVGVQAAQPQQTQQAYNPPPTQQQTYNPPPTQQTYNPPPTLPTFQQNFPQPPPTMGTAAGGAGNPPSTTVYYEDSHSGTVGGPYEARISYSKGPQSGVVGEVGGVPQVMPPRYPPVRPHGTNKKILGYYAGWQWYDRDKLADPANMDFTKVQRVNYAFFQSDVNGKIFGTDRWGDPQLLFGPYDQQGAGGGVQRCSYDGPNEVNCAYHEHNAGLINRAHSQGAEVYPSIGGWTLSDSFPVLSANPVSREAFARNCVEILTYHDFDGIDIDWEYPGYEAHSGTPQDKVNFTLMLAAIKAALDGLTRTTGRQYGLTAAMPCSPKNIANIEVDKIVPILTEFNLMSYDLHGSWDSVTGTNAPLYYQGFGNDQFTIHRCVENYVALGVPRHKINIGLPFYGRSFKQAKALNAEHGGNDLNNWPEDDGTPQFFNVWNKLPWMVQVRDNRSKTQYAYINHADQPPGSPANPDGMASRLPEGLVSFDDERAICDKVHYAQEKDLAGFIIWELSGDMLEDGQTPLLDVTNQKLADPALRCCMLHSARECELEAEEEKRRGNPYANMGMNGFDHTAWGSGPGEASGGSAGRRAVRVLTLGLLAAAAARLAAR</sequence>
<dbReference type="GO" id="GO:0005975">
    <property type="term" value="P:carbohydrate metabolic process"/>
    <property type="evidence" value="ECO:0007669"/>
    <property type="project" value="InterPro"/>
</dbReference>
<evidence type="ECO:0008006" key="11">
    <source>
        <dbReference type="Google" id="ProtNLM"/>
    </source>
</evidence>
<dbReference type="SUPFAM" id="SSF51445">
    <property type="entry name" value="(Trans)glycosidases"/>
    <property type="match status" value="1"/>
</dbReference>
<evidence type="ECO:0000256" key="6">
    <source>
        <dbReference type="SAM" id="MobiDB-lite"/>
    </source>
</evidence>
<dbReference type="InterPro" id="IPR036861">
    <property type="entry name" value="Endochitinase-like_sf"/>
</dbReference>
<evidence type="ECO:0000256" key="4">
    <source>
        <dbReference type="PROSITE-ProRule" id="PRU00261"/>
    </source>
</evidence>